<sequence length="221" mass="25078">MSESARLALYGHPFSSYTWKVQIALHANDLDYDLRVLGPDHPEHLAVVRSAGPLSKFPVLQDGDTLLLEASSIIEYIARHYAPSGSLIPDDQDAAIGMRMLDRVFDNYVMAPMQDVVNEYLRDRDNPDAVRVAEARARLEQAYAWLDDWLRDYDRGEQVTLIECAAAPSLFYAEWVLPIAPEFRRLRAWRAHLLRLPAVSRCVEAARPYRAGFPLGAPDRD</sequence>
<dbReference type="PROSITE" id="PS50405">
    <property type="entry name" value="GST_CTER"/>
    <property type="match status" value="1"/>
</dbReference>
<dbReference type="GO" id="GO:0004364">
    <property type="term" value="F:glutathione transferase activity"/>
    <property type="evidence" value="ECO:0007669"/>
    <property type="project" value="UniProtKB-EC"/>
</dbReference>
<evidence type="ECO:0000313" key="3">
    <source>
        <dbReference type="EMBL" id="MBB4859041.1"/>
    </source>
</evidence>
<dbReference type="CDD" id="cd00570">
    <property type="entry name" value="GST_N_family"/>
    <property type="match status" value="1"/>
</dbReference>
<dbReference type="CDD" id="cd00299">
    <property type="entry name" value="GST_C_family"/>
    <property type="match status" value="1"/>
</dbReference>
<accession>A0A7W7NW73</accession>
<dbReference type="EMBL" id="JACHLR010000009">
    <property type="protein sequence ID" value="MBB4859041.1"/>
    <property type="molecule type" value="Genomic_DNA"/>
</dbReference>
<protein>
    <submittedName>
        <fullName evidence="3">Glutathione S-transferase</fullName>
        <ecNumber evidence="3">2.5.1.18</ecNumber>
    </submittedName>
</protein>
<feature type="domain" description="GST C-terminal" evidence="2">
    <location>
        <begin position="90"/>
        <end position="212"/>
    </location>
</feature>
<dbReference type="Gene3D" id="3.40.30.10">
    <property type="entry name" value="Glutaredoxin"/>
    <property type="match status" value="1"/>
</dbReference>
<dbReference type="SUPFAM" id="SSF47616">
    <property type="entry name" value="GST C-terminal domain-like"/>
    <property type="match status" value="1"/>
</dbReference>
<dbReference type="PANTHER" id="PTHR44051">
    <property type="entry name" value="GLUTATHIONE S-TRANSFERASE-RELATED"/>
    <property type="match status" value="1"/>
</dbReference>
<evidence type="ECO:0000313" key="4">
    <source>
        <dbReference type="Proteomes" id="UP000555448"/>
    </source>
</evidence>
<gene>
    <name evidence="3" type="ORF">HNO88_002367</name>
</gene>
<organism evidence="3 4">
    <name type="scientific">Novosphingobium chloroacetimidivorans</name>
    <dbReference type="NCBI Taxonomy" id="1428314"/>
    <lineage>
        <taxon>Bacteria</taxon>
        <taxon>Pseudomonadati</taxon>
        <taxon>Pseudomonadota</taxon>
        <taxon>Alphaproteobacteria</taxon>
        <taxon>Sphingomonadales</taxon>
        <taxon>Sphingomonadaceae</taxon>
        <taxon>Novosphingobium</taxon>
    </lineage>
</organism>
<name>A0A7W7NW73_9SPHN</name>
<keyword evidence="3" id="KW-0808">Transferase</keyword>
<dbReference type="SUPFAM" id="SSF52833">
    <property type="entry name" value="Thioredoxin-like"/>
    <property type="match status" value="1"/>
</dbReference>
<keyword evidence="4" id="KW-1185">Reference proteome</keyword>
<dbReference type="InterPro" id="IPR040079">
    <property type="entry name" value="Glutathione_S-Trfase"/>
</dbReference>
<comment type="caution">
    <text evidence="3">The sequence shown here is derived from an EMBL/GenBank/DDBJ whole genome shotgun (WGS) entry which is preliminary data.</text>
</comment>
<dbReference type="Pfam" id="PF13417">
    <property type="entry name" value="GST_N_3"/>
    <property type="match status" value="1"/>
</dbReference>
<evidence type="ECO:0000259" key="2">
    <source>
        <dbReference type="PROSITE" id="PS50405"/>
    </source>
</evidence>
<dbReference type="InterPro" id="IPR036282">
    <property type="entry name" value="Glutathione-S-Trfase_C_sf"/>
</dbReference>
<dbReference type="Proteomes" id="UP000555448">
    <property type="component" value="Unassembled WGS sequence"/>
</dbReference>
<reference evidence="3 4" key="1">
    <citation type="submission" date="2020-08" db="EMBL/GenBank/DDBJ databases">
        <title>Functional genomics of gut bacteria from endangered species of beetles.</title>
        <authorList>
            <person name="Carlos-Shanley C."/>
        </authorList>
    </citation>
    <scope>NUCLEOTIDE SEQUENCE [LARGE SCALE GENOMIC DNA]</scope>
    <source>
        <strain evidence="3 4">S00245</strain>
    </source>
</reference>
<dbReference type="PANTHER" id="PTHR44051:SF8">
    <property type="entry name" value="GLUTATHIONE S-TRANSFERASE GSTA"/>
    <property type="match status" value="1"/>
</dbReference>
<dbReference type="SFLD" id="SFLDS00019">
    <property type="entry name" value="Glutathione_Transferase_(cytos"/>
    <property type="match status" value="1"/>
</dbReference>
<proteinExistence type="predicted"/>
<dbReference type="RefSeq" id="WP_184245274.1">
    <property type="nucleotide sequence ID" value="NZ_JACHLR010000009.1"/>
</dbReference>
<dbReference type="SFLD" id="SFLDG00358">
    <property type="entry name" value="Main_(cytGST)"/>
    <property type="match status" value="1"/>
</dbReference>
<evidence type="ECO:0000259" key="1">
    <source>
        <dbReference type="PROSITE" id="PS50404"/>
    </source>
</evidence>
<dbReference type="InterPro" id="IPR010987">
    <property type="entry name" value="Glutathione-S-Trfase_C-like"/>
</dbReference>
<dbReference type="PROSITE" id="PS50404">
    <property type="entry name" value="GST_NTER"/>
    <property type="match status" value="1"/>
</dbReference>
<dbReference type="AlphaFoldDB" id="A0A7W7NW73"/>
<feature type="domain" description="GST N-terminal" evidence="1">
    <location>
        <begin position="5"/>
        <end position="85"/>
    </location>
</feature>
<dbReference type="EC" id="2.5.1.18" evidence="3"/>
<dbReference type="Gene3D" id="1.20.1050.10">
    <property type="match status" value="1"/>
</dbReference>
<dbReference type="InterPro" id="IPR004045">
    <property type="entry name" value="Glutathione_S-Trfase_N"/>
</dbReference>
<dbReference type="InterPro" id="IPR036249">
    <property type="entry name" value="Thioredoxin-like_sf"/>
</dbReference>